<dbReference type="AlphaFoldDB" id="A0A433ZTX1"/>
<sequence length="310" mass="34159">MAISAADIKTGLGYTNTGLGMMSGVLSTPLSMLDEKIMAAERTKIAESVRKMYATYISQALSIKTHTAVMVSADSTQRTHLDREVTGGKSLLEETADYYEKGRSQSTYRVMRKMADMGRDKLKRNLTSGLTAPLAFIPDGGISKMVASCALTVMAQGKAVRRSRKIRHYLHDKKGVAAEIGETEAQRKSAKWSCKTLSNLGGDLQRNLYKLKQSVVVLQNRGQSTQQRIGLLNAHSHNHLGSHDLSVIRGELTDLAMSFHESLHYVEKVTNMCTLLDAASCEIKAHMANMLELLEATEPTLMSQGDNFFR</sequence>
<organism evidence="1 2">
    <name type="scientific">Morganella morganii</name>
    <name type="common">Proteus morganii</name>
    <dbReference type="NCBI Taxonomy" id="582"/>
    <lineage>
        <taxon>Bacteria</taxon>
        <taxon>Pseudomonadati</taxon>
        <taxon>Pseudomonadota</taxon>
        <taxon>Gammaproteobacteria</taxon>
        <taxon>Enterobacterales</taxon>
        <taxon>Morganellaceae</taxon>
        <taxon>Morganella</taxon>
    </lineage>
</organism>
<evidence type="ECO:0000313" key="2">
    <source>
        <dbReference type="Proteomes" id="UP000286908"/>
    </source>
</evidence>
<reference evidence="1 2" key="1">
    <citation type="submission" date="2017-08" db="EMBL/GenBank/DDBJ databases">
        <title>Draft genome sequence of pheromone producing symbiont Morganella morganii, of the female New Zealand grass grub Costelytra giveni.</title>
        <authorList>
            <person name="Laugraud A."/>
            <person name="Young S.D."/>
            <person name="Hurst M.H."/>
        </authorList>
    </citation>
    <scope>NUCLEOTIDE SEQUENCE [LARGE SCALE GENOMIC DNA]</scope>
    <source>
        <strain evidence="1 2">MMsCG</strain>
    </source>
</reference>
<evidence type="ECO:0000313" key="1">
    <source>
        <dbReference type="EMBL" id="RUT65570.1"/>
    </source>
</evidence>
<protein>
    <submittedName>
        <fullName evidence="1">Uncharacterized protein</fullName>
    </submittedName>
</protein>
<dbReference type="OrthoDB" id="6464765at2"/>
<name>A0A433ZTX1_MORMO</name>
<proteinExistence type="predicted"/>
<accession>A0A433ZTX1</accession>
<gene>
    <name evidence="1" type="ORF">CKG00_03460</name>
</gene>
<comment type="caution">
    <text evidence="1">The sequence shown here is derived from an EMBL/GenBank/DDBJ whole genome shotgun (WGS) entry which is preliminary data.</text>
</comment>
<dbReference type="EMBL" id="NRQY01000001">
    <property type="protein sequence ID" value="RUT65570.1"/>
    <property type="molecule type" value="Genomic_DNA"/>
</dbReference>
<dbReference type="Proteomes" id="UP000286908">
    <property type="component" value="Unassembled WGS sequence"/>
</dbReference>